<gene>
    <name evidence="1" type="ORF">Ga0074812_13144</name>
</gene>
<dbReference type="EMBL" id="FAOZ01000031">
    <property type="protein sequence ID" value="CUU59746.1"/>
    <property type="molecule type" value="Genomic_DNA"/>
</dbReference>
<organism evidence="1 2">
    <name type="scientific">Parafrankia irregularis</name>
    <dbReference type="NCBI Taxonomy" id="795642"/>
    <lineage>
        <taxon>Bacteria</taxon>
        <taxon>Bacillati</taxon>
        <taxon>Actinomycetota</taxon>
        <taxon>Actinomycetes</taxon>
        <taxon>Frankiales</taxon>
        <taxon>Frankiaceae</taxon>
        <taxon>Parafrankia</taxon>
    </lineage>
</organism>
<reference evidence="2" key="1">
    <citation type="submission" date="2015-11" db="EMBL/GenBank/DDBJ databases">
        <authorList>
            <person name="Varghese N."/>
        </authorList>
    </citation>
    <scope>NUCLEOTIDE SEQUENCE [LARGE SCALE GENOMIC DNA]</scope>
    <source>
        <strain evidence="2">DSM 45899</strain>
    </source>
</reference>
<evidence type="ECO:0000313" key="2">
    <source>
        <dbReference type="Proteomes" id="UP000198802"/>
    </source>
</evidence>
<evidence type="ECO:0000313" key="1">
    <source>
        <dbReference type="EMBL" id="CUU59746.1"/>
    </source>
</evidence>
<keyword evidence="2" id="KW-1185">Reference proteome</keyword>
<dbReference type="Proteomes" id="UP000198802">
    <property type="component" value="Unassembled WGS sequence"/>
</dbReference>
<proteinExistence type="predicted"/>
<dbReference type="RefSeq" id="WP_054571564.1">
    <property type="nucleotide sequence ID" value="NZ_FAOZ01000031.1"/>
</dbReference>
<protein>
    <submittedName>
        <fullName evidence="1">Uncharacterized protein</fullName>
    </submittedName>
</protein>
<sequence length="157" mass="17461">MDDRQRLLRLVSLVAWAGEPGSDRSGLRFANTEDERQWNGPTAAWVAGLERGEVTPEPEGDQARAALWRLASWYAVAVRSGNDPAGGDIDTREFSGVAYYAVDGLPDGVLAVLGRMVRTWLNFNFDVDEVSLARRWAEDVQATAWRLLVAEQFSRHA</sequence>
<dbReference type="AlphaFoldDB" id="A0A0S4QXG7"/>
<name>A0A0S4QXG7_9ACTN</name>
<accession>A0A0S4QXG7</accession>